<dbReference type="PROSITE" id="PS51471">
    <property type="entry name" value="FE2OG_OXY"/>
    <property type="match status" value="1"/>
</dbReference>
<dbReference type="PANTHER" id="PTHR47990">
    <property type="entry name" value="2-OXOGLUTARATE (2OG) AND FE(II)-DEPENDENT OXYGENASE SUPERFAMILY PROTEIN-RELATED"/>
    <property type="match status" value="1"/>
</dbReference>
<dbReference type="InterPro" id="IPR044861">
    <property type="entry name" value="IPNS-like_FE2OG_OXY"/>
</dbReference>
<name>A0ABD3PQZ5_9STRA</name>
<protein>
    <recommendedName>
        <fullName evidence="2">Fe2OG dioxygenase domain-containing protein</fullName>
    </recommendedName>
</protein>
<evidence type="ECO:0000256" key="1">
    <source>
        <dbReference type="SAM" id="MobiDB-lite"/>
    </source>
</evidence>
<evidence type="ECO:0000313" key="4">
    <source>
        <dbReference type="Proteomes" id="UP001530315"/>
    </source>
</evidence>
<reference evidence="3 4" key="1">
    <citation type="submission" date="2024-10" db="EMBL/GenBank/DDBJ databases">
        <title>Updated reference genomes for cyclostephanoid diatoms.</title>
        <authorList>
            <person name="Roberts W.R."/>
            <person name="Alverson A.J."/>
        </authorList>
    </citation>
    <scope>NUCLEOTIDE SEQUENCE [LARGE SCALE GENOMIC DNA]</scope>
    <source>
        <strain evidence="3 4">AJA276-08</strain>
    </source>
</reference>
<organism evidence="3 4">
    <name type="scientific">Stephanodiscus triporus</name>
    <dbReference type="NCBI Taxonomy" id="2934178"/>
    <lineage>
        <taxon>Eukaryota</taxon>
        <taxon>Sar</taxon>
        <taxon>Stramenopiles</taxon>
        <taxon>Ochrophyta</taxon>
        <taxon>Bacillariophyta</taxon>
        <taxon>Coscinodiscophyceae</taxon>
        <taxon>Thalassiosirophycidae</taxon>
        <taxon>Stephanodiscales</taxon>
        <taxon>Stephanodiscaceae</taxon>
        <taxon>Stephanodiscus</taxon>
    </lineage>
</organism>
<proteinExistence type="predicted"/>
<feature type="region of interest" description="Disordered" evidence="1">
    <location>
        <begin position="20"/>
        <end position="40"/>
    </location>
</feature>
<accession>A0ABD3PQZ5</accession>
<sequence>MLHLHRAASRTMMMHPLAANARRSLSPTTTKTTTTTTTPCGHPLIDVAKLREGSDETTSDLRRALFDYGYFYAANVAELPAEYIRSLYDYSAACHGLSPRIKNKYRQRDGGTGAYSGPDIGQPELQYEAGGVDARVRAWDYSRTRFSLAAAAAARDDDGGTGDGDDDGRYPASHEIHPPFAAVLDECYGRQDALARVLLGGFERALDIPSGTLVGMFDAEGGDFGTIRLLHYPGDDVDDDDYDAIGTTGIGAHTDFECFTLMHQTAPGLQILPRAPPGDDDGGDGGHYSREWTDMPVRDSEFVVIIGDMLERLTNGALLATPHRVMPTAHPRDSIIRFNAFAPSTIIAPMRPFVTDERPSSYSAVTMSTHMEVTMRNLEEGMGSWDESRRISTSARRDYGGERRVLELGVTEDLRAPKKNGGGVVAQRCGGCIPEEEWRQRRPPPAQRRTGIVLPSTRPRLNRAGTVGPHVLERTPMVDVLKGGGYVIGGNDGAGWGRRMAGVGSNEAM</sequence>
<dbReference type="Pfam" id="PF03171">
    <property type="entry name" value="2OG-FeII_Oxy"/>
    <property type="match status" value="1"/>
</dbReference>
<feature type="region of interest" description="Disordered" evidence="1">
    <location>
        <begin position="270"/>
        <end position="292"/>
    </location>
</feature>
<gene>
    <name evidence="3" type="ORF">ACHAW5_006546</name>
</gene>
<keyword evidence="4" id="KW-1185">Reference proteome</keyword>
<evidence type="ECO:0000259" key="2">
    <source>
        <dbReference type="PROSITE" id="PS51471"/>
    </source>
</evidence>
<feature type="domain" description="Fe2OG dioxygenase" evidence="2">
    <location>
        <begin position="223"/>
        <end position="344"/>
    </location>
</feature>
<dbReference type="EMBL" id="JALLAZ020000631">
    <property type="protein sequence ID" value="KAL3790568.1"/>
    <property type="molecule type" value="Genomic_DNA"/>
</dbReference>
<dbReference type="SUPFAM" id="SSF51197">
    <property type="entry name" value="Clavaminate synthase-like"/>
    <property type="match status" value="1"/>
</dbReference>
<feature type="compositionally biased region" description="Low complexity" evidence="1">
    <location>
        <begin position="28"/>
        <end position="38"/>
    </location>
</feature>
<dbReference type="InterPro" id="IPR005123">
    <property type="entry name" value="Oxoglu/Fe-dep_dioxygenase_dom"/>
</dbReference>
<dbReference type="Proteomes" id="UP001530315">
    <property type="component" value="Unassembled WGS sequence"/>
</dbReference>
<dbReference type="InterPro" id="IPR027443">
    <property type="entry name" value="IPNS-like_sf"/>
</dbReference>
<evidence type="ECO:0000313" key="3">
    <source>
        <dbReference type="EMBL" id="KAL3790568.1"/>
    </source>
</evidence>
<dbReference type="InterPro" id="IPR050231">
    <property type="entry name" value="Iron_ascorbate_oxido_reductase"/>
</dbReference>
<dbReference type="Gene3D" id="2.60.120.330">
    <property type="entry name" value="B-lactam Antibiotic, Isopenicillin N Synthase, Chain"/>
    <property type="match status" value="1"/>
</dbReference>
<comment type="caution">
    <text evidence="3">The sequence shown here is derived from an EMBL/GenBank/DDBJ whole genome shotgun (WGS) entry which is preliminary data.</text>
</comment>
<dbReference type="AlphaFoldDB" id="A0ABD3PQZ5"/>